<protein>
    <submittedName>
        <fullName evidence="1">Uncharacterized protein</fullName>
    </submittedName>
</protein>
<organism evidence="1">
    <name type="scientific">Salix viminalis</name>
    <name type="common">Common osier</name>
    <name type="synonym">Basket willow</name>
    <dbReference type="NCBI Taxonomy" id="40686"/>
    <lineage>
        <taxon>Eukaryota</taxon>
        <taxon>Viridiplantae</taxon>
        <taxon>Streptophyta</taxon>
        <taxon>Embryophyta</taxon>
        <taxon>Tracheophyta</taxon>
        <taxon>Spermatophyta</taxon>
        <taxon>Magnoliopsida</taxon>
        <taxon>eudicotyledons</taxon>
        <taxon>Gunneridae</taxon>
        <taxon>Pentapetalae</taxon>
        <taxon>rosids</taxon>
        <taxon>fabids</taxon>
        <taxon>Malpighiales</taxon>
        <taxon>Salicaceae</taxon>
        <taxon>Saliceae</taxon>
        <taxon>Salix</taxon>
    </lineage>
</organism>
<accession>A0A6N2KZP5</accession>
<reference evidence="1" key="1">
    <citation type="submission" date="2019-03" db="EMBL/GenBank/DDBJ databases">
        <authorList>
            <person name="Mank J."/>
            <person name="Almeida P."/>
        </authorList>
    </citation>
    <scope>NUCLEOTIDE SEQUENCE</scope>
    <source>
        <strain evidence="1">78183</strain>
    </source>
</reference>
<proteinExistence type="predicted"/>
<evidence type="ECO:0000313" key="1">
    <source>
        <dbReference type="EMBL" id="VFU32452.1"/>
    </source>
</evidence>
<dbReference type="EMBL" id="CAADRP010000791">
    <property type="protein sequence ID" value="VFU32452.1"/>
    <property type="molecule type" value="Genomic_DNA"/>
</dbReference>
<gene>
    <name evidence="1" type="ORF">SVIM_LOCUS141844</name>
</gene>
<sequence>MLQLIRNGLLKRPGVSHHSFRGTLQGVNLSLINEGINGGVDALLQVEAKYPVLLFKQQLTA</sequence>
<name>A0A6N2KZP5_SALVM</name>
<dbReference type="AlphaFoldDB" id="A0A6N2KZP5"/>